<evidence type="ECO:0000313" key="2">
    <source>
        <dbReference type="EMBL" id="SDL46974.1"/>
    </source>
</evidence>
<reference evidence="2 3" key="1">
    <citation type="submission" date="2016-10" db="EMBL/GenBank/DDBJ databases">
        <authorList>
            <person name="de Groot N.N."/>
        </authorList>
    </citation>
    <scope>NUCLEOTIDE SEQUENCE [LARGE SCALE GENOMIC DNA]</scope>
    <source>
        <strain evidence="2 3">DSM 25186</strain>
    </source>
</reference>
<dbReference type="InterPro" id="IPR049874">
    <property type="entry name" value="ROK_cs"/>
</dbReference>
<name>A0A1G9KC05_9BACT</name>
<accession>A0A1G9KC05</accession>
<dbReference type="STRING" id="1075417.SAMN05421823_106109"/>
<comment type="similarity">
    <text evidence="1">Belongs to the ROK (NagC/XylR) family.</text>
</comment>
<keyword evidence="3" id="KW-1185">Reference proteome</keyword>
<dbReference type="InterPro" id="IPR000600">
    <property type="entry name" value="ROK"/>
</dbReference>
<gene>
    <name evidence="2" type="ORF">SAMN05421823_106109</name>
</gene>
<sequence length="334" mass="36265">MTHPQPIPVTLGIDIGGTNTAFGLVDRLGNILTESTLPTKVHPTCEEYLRSLNSKIRQIYNDHEKKSGQKMRLIGIGIGAPNANYYRGTIEYAPNLTWPGVVPFVEMMKGYFDVPIVLTNDANAAAVGEMVYGGAKGLKNFVVITLGTGLGSGLVVNGELVYGHDGFAGELGHITVNPDGRHCGCGRKGCLETYVSATGIKRTVYKLLADFNESSELRNVPFNDLTAYMISEAARRGDRVAIEAFEYTGRILGQKLADTVAHTSPEAIFLFGGLAQANELIFYPTQRHMEANLLNIYKNKVKILPSELMDKNAAVLGASALAWKELESEGLLLE</sequence>
<evidence type="ECO:0000313" key="3">
    <source>
        <dbReference type="Proteomes" id="UP000198510"/>
    </source>
</evidence>
<protein>
    <submittedName>
        <fullName evidence="2">Glucokinase</fullName>
    </submittedName>
</protein>
<dbReference type="EMBL" id="FNFO01000006">
    <property type="protein sequence ID" value="SDL46974.1"/>
    <property type="molecule type" value="Genomic_DNA"/>
</dbReference>
<dbReference type="Pfam" id="PF00480">
    <property type="entry name" value="ROK"/>
    <property type="match status" value="1"/>
</dbReference>
<dbReference type="InterPro" id="IPR043129">
    <property type="entry name" value="ATPase_NBD"/>
</dbReference>
<dbReference type="SUPFAM" id="SSF53067">
    <property type="entry name" value="Actin-like ATPase domain"/>
    <property type="match status" value="1"/>
</dbReference>
<proteinExistence type="inferred from homology"/>
<dbReference type="PANTHER" id="PTHR18964">
    <property type="entry name" value="ROK (REPRESSOR, ORF, KINASE) FAMILY"/>
    <property type="match status" value="1"/>
</dbReference>
<dbReference type="OrthoDB" id="9810372at2"/>
<dbReference type="Proteomes" id="UP000198510">
    <property type="component" value="Unassembled WGS sequence"/>
</dbReference>
<keyword evidence="2" id="KW-0808">Transferase</keyword>
<dbReference type="PROSITE" id="PS01125">
    <property type="entry name" value="ROK"/>
    <property type="match status" value="1"/>
</dbReference>
<dbReference type="GO" id="GO:0016301">
    <property type="term" value="F:kinase activity"/>
    <property type="evidence" value="ECO:0007669"/>
    <property type="project" value="UniProtKB-KW"/>
</dbReference>
<dbReference type="Gene3D" id="3.30.420.40">
    <property type="match status" value="2"/>
</dbReference>
<dbReference type="AlphaFoldDB" id="A0A1G9KC05"/>
<organism evidence="2 3">
    <name type="scientific">Catalinimonas alkaloidigena</name>
    <dbReference type="NCBI Taxonomy" id="1075417"/>
    <lineage>
        <taxon>Bacteria</taxon>
        <taxon>Pseudomonadati</taxon>
        <taxon>Bacteroidota</taxon>
        <taxon>Cytophagia</taxon>
        <taxon>Cytophagales</taxon>
        <taxon>Catalimonadaceae</taxon>
        <taxon>Catalinimonas</taxon>
    </lineage>
</organism>
<keyword evidence="2" id="KW-0418">Kinase</keyword>
<dbReference type="RefSeq" id="WP_089683791.1">
    <property type="nucleotide sequence ID" value="NZ_FNFO01000006.1"/>
</dbReference>
<evidence type="ECO:0000256" key="1">
    <source>
        <dbReference type="ARBA" id="ARBA00006479"/>
    </source>
</evidence>
<dbReference type="PANTHER" id="PTHR18964:SF149">
    <property type="entry name" value="BIFUNCTIONAL UDP-N-ACETYLGLUCOSAMINE 2-EPIMERASE_N-ACETYLMANNOSAMINE KINASE"/>
    <property type="match status" value="1"/>
</dbReference>